<evidence type="ECO:0000313" key="1">
    <source>
        <dbReference type="EMBL" id="MDN0064846.1"/>
    </source>
</evidence>
<comment type="caution">
    <text evidence="1">The sequence shown here is derived from an EMBL/GenBank/DDBJ whole genome shotgun (WGS) entry which is preliminary data.</text>
</comment>
<dbReference type="EMBL" id="JAUEIQ010000014">
    <property type="protein sequence ID" value="MDN0064846.1"/>
    <property type="molecule type" value="Genomic_DNA"/>
</dbReference>
<reference evidence="1" key="1">
    <citation type="submission" date="2023-06" db="EMBL/GenBank/DDBJ databases">
        <authorList>
            <person name="Zeman M."/>
            <person name="Kubasova T."/>
            <person name="Jahodarova E."/>
            <person name="Nykrynova M."/>
            <person name="Rychlik I."/>
        </authorList>
    </citation>
    <scope>NUCLEOTIDE SEQUENCE</scope>
    <source>
        <strain evidence="1">176_SSukc20</strain>
    </source>
</reference>
<sequence>MGGKYEVRGAMSGLCPFWDGQFTNSLAHALLLLIRFSLKYRIVEFNIRKEPLDCADCHDDNCPSRIRENCEWS</sequence>
<reference evidence="1" key="2">
    <citation type="submission" date="2024-05" db="EMBL/GenBank/DDBJ databases">
        <title>Identification and characterization of horizontal gene transfer across gut microbiota members of farm animals based on homology search.</title>
        <authorList>
            <person name="Schwarzerova J."/>
            <person name="Nykrynova M."/>
            <person name="Jureckova K."/>
            <person name="Cejkova D."/>
            <person name="Rychlik I."/>
        </authorList>
    </citation>
    <scope>NUCLEOTIDE SEQUENCE</scope>
    <source>
        <strain evidence="1">176_SSukc20</strain>
    </source>
</reference>
<dbReference type="RefSeq" id="WP_022386145.1">
    <property type="nucleotide sequence ID" value="NZ_JAUEIQ010000014.1"/>
</dbReference>
<protein>
    <submittedName>
        <fullName evidence="1">Uncharacterized protein</fullName>
    </submittedName>
</protein>
<name>A0ABT7XHM5_9ACTN</name>
<proteinExistence type="predicted"/>
<gene>
    <name evidence="1" type="ORF">QVN30_11105</name>
</gene>
<evidence type="ECO:0000313" key="2">
    <source>
        <dbReference type="Proteomes" id="UP001168435"/>
    </source>
</evidence>
<accession>A0ABT7XHM5</accession>
<dbReference type="Proteomes" id="UP001168435">
    <property type="component" value="Unassembled WGS sequence"/>
</dbReference>
<organism evidence="1 2">
    <name type="scientific">Collinsella ihumii</name>
    <dbReference type="NCBI Taxonomy" id="1720204"/>
    <lineage>
        <taxon>Bacteria</taxon>
        <taxon>Bacillati</taxon>
        <taxon>Actinomycetota</taxon>
        <taxon>Coriobacteriia</taxon>
        <taxon>Coriobacteriales</taxon>
        <taxon>Coriobacteriaceae</taxon>
        <taxon>Collinsella</taxon>
    </lineage>
</organism>
<keyword evidence="2" id="KW-1185">Reference proteome</keyword>